<dbReference type="Gene3D" id="3.90.810.10">
    <property type="entry name" value="CRIB domain"/>
    <property type="match status" value="1"/>
</dbReference>
<evidence type="ECO:0000313" key="3">
    <source>
        <dbReference type="RefSeq" id="XP_004492834.1"/>
    </source>
</evidence>
<keyword evidence="2" id="KW-1185">Reference proteome</keyword>
<name>A0A1S2XSC8_CICAR</name>
<evidence type="ECO:0000313" key="2">
    <source>
        <dbReference type="Proteomes" id="UP000087171"/>
    </source>
</evidence>
<organism evidence="2 3">
    <name type="scientific">Cicer arietinum</name>
    <name type="common">Chickpea</name>
    <name type="synonym">Garbanzo</name>
    <dbReference type="NCBI Taxonomy" id="3827"/>
    <lineage>
        <taxon>Eukaryota</taxon>
        <taxon>Viridiplantae</taxon>
        <taxon>Streptophyta</taxon>
        <taxon>Embryophyta</taxon>
        <taxon>Tracheophyta</taxon>
        <taxon>Spermatophyta</taxon>
        <taxon>Magnoliopsida</taxon>
        <taxon>eudicotyledons</taxon>
        <taxon>Gunneridae</taxon>
        <taxon>Pentapetalae</taxon>
        <taxon>rosids</taxon>
        <taxon>fabids</taxon>
        <taxon>Fabales</taxon>
        <taxon>Fabaceae</taxon>
        <taxon>Papilionoideae</taxon>
        <taxon>50 kb inversion clade</taxon>
        <taxon>NPAAA clade</taxon>
        <taxon>Hologalegina</taxon>
        <taxon>IRL clade</taxon>
        <taxon>Cicereae</taxon>
        <taxon>Cicer</taxon>
    </lineage>
</organism>
<reference evidence="2" key="1">
    <citation type="journal article" date="2013" name="Nat. Biotechnol.">
        <title>Draft genome sequence of chickpea (Cicer arietinum) provides a resource for trait improvement.</title>
        <authorList>
            <person name="Varshney R.K."/>
            <person name="Song C."/>
            <person name="Saxena R.K."/>
            <person name="Azam S."/>
            <person name="Yu S."/>
            <person name="Sharpe A.G."/>
            <person name="Cannon S."/>
            <person name="Baek J."/>
            <person name="Rosen B.D."/>
            <person name="Tar'an B."/>
            <person name="Millan T."/>
            <person name="Zhang X."/>
            <person name="Ramsay L.D."/>
            <person name="Iwata A."/>
            <person name="Wang Y."/>
            <person name="Nelson W."/>
            <person name="Farmer A.D."/>
            <person name="Gaur P.M."/>
            <person name="Soderlund C."/>
            <person name="Penmetsa R.V."/>
            <person name="Xu C."/>
            <person name="Bharti A.K."/>
            <person name="He W."/>
            <person name="Winter P."/>
            <person name="Zhao S."/>
            <person name="Hane J.K."/>
            <person name="Carrasquilla-Garcia N."/>
            <person name="Condie J.A."/>
            <person name="Upadhyaya H.D."/>
            <person name="Luo M.C."/>
            <person name="Thudi M."/>
            <person name="Gowda C.L."/>
            <person name="Singh N.P."/>
            <person name="Lichtenzveig J."/>
            <person name="Gali K.K."/>
            <person name="Rubio J."/>
            <person name="Nadarajan N."/>
            <person name="Dolezel J."/>
            <person name="Bansal K.C."/>
            <person name="Xu X."/>
            <person name="Edwards D."/>
            <person name="Zhang G."/>
            <person name="Kahl G."/>
            <person name="Gil J."/>
            <person name="Singh K.B."/>
            <person name="Datta S.K."/>
            <person name="Jackson S.A."/>
            <person name="Wang J."/>
            <person name="Cook D.R."/>
        </authorList>
    </citation>
    <scope>NUCLEOTIDE SEQUENCE [LARGE SCALE GENOMIC DNA]</scope>
    <source>
        <strain evidence="2">cv. CDC Frontier</strain>
    </source>
</reference>
<dbReference type="KEGG" id="cam:101507259"/>
<dbReference type="InterPro" id="IPR036936">
    <property type="entry name" value="CRIB_dom_sf"/>
</dbReference>
<dbReference type="PANTHER" id="PTHR46931:SF6">
    <property type="entry name" value="CRIB DOMAIN-CONTAINING PROTEIN RIC4"/>
    <property type="match status" value="1"/>
</dbReference>
<sequence>MRQRMERLVILPFSAGCISEASVAVGVPQPRRSKQDTNSLHDAIKGSKGVEDSEILSGESMKNSLRLLDVVPKPSFNKLFKGFKNFSQLFVEKEEELEEVEMEMEIGCPTNVQHVTHIGWDGITTCATHHDPIRGWDTLIAPNLLSQSLLHPKHQTSSPIMPSTA</sequence>
<accession>A0A1S2XSC8</accession>
<evidence type="ECO:0000259" key="1">
    <source>
        <dbReference type="PROSITE" id="PS50108"/>
    </source>
</evidence>
<dbReference type="RefSeq" id="XP_004492834.1">
    <property type="nucleotide sequence ID" value="XM_004492777.3"/>
</dbReference>
<gene>
    <name evidence="3" type="primary">LOC101507259</name>
</gene>
<dbReference type="STRING" id="3827.A0A1S2XSC8"/>
<dbReference type="PROSITE" id="PS50108">
    <property type="entry name" value="CRIB"/>
    <property type="match status" value="1"/>
</dbReference>
<feature type="domain" description="CRIB" evidence="1">
    <location>
        <begin position="106"/>
        <end position="119"/>
    </location>
</feature>
<dbReference type="GeneID" id="101507259"/>
<dbReference type="Proteomes" id="UP000087171">
    <property type="component" value="Chromosome Ca3"/>
</dbReference>
<dbReference type="OrthoDB" id="678664at2759"/>
<proteinExistence type="predicted"/>
<dbReference type="InterPro" id="IPR000095">
    <property type="entry name" value="CRIB_dom"/>
</dbReference>
<dbReference type="Pfam" id="PF00786">
    <property type="entry name" value="PBD"/>
    <property type="match status" value="1"/>
</dbReference>
<dbReference type="AlphaFoldDB" id="A0A1S2XSC8"/>
<reference evidence="3" key="2">
    <citation type="submission" date="2025-08" db="UniProtKB">
        <authorList>
            <consortium name="RefSeq"/>
        </authorList>
    </citation>
    <scope>IDENTIFICATION</scope>
    <source>
        <tissue evidence="3">Etiolated seedlings</tissue>
    </source>
</reference>
<dbReference type="PANTHER" id="PTHR46931">
    <property type="entry name" value="CRIB DOMAIN-CONTAINING PROTEIN RIC2"/>
    <property type="match status" value="1"/>
</dbReference>
<dbReference type="eggNOG" id="ENOG502S24M">
    <property type="taxonomic scope" value="Eukaryota"/>
</dbReference>
<dbReference type="InterPro" id="IPR044509">
    <property type="entry name" value="RIC2/4"/>
</dbReference>
<dbReference type="PaxDb" id="3827-XP_004492834.1"/>
<protein>
    <submittedName>
        <fullName evidence="3">CRIB domain-containing protein RIC4</fullName>
    </submittedName>
</protein>